<dbReference type="Proteomes" id="UP000316416">
    <property type="component" value="Chromosome"/>
</dbReference>
<reference evidence="1" key="1">
    <citation type="submission" date="2021-07" db="EMBL/GenBank/DDBJ databases">
        <title>Shewanella sp. YLB-07 whole genome sequence.</title>
        <authorList>
            <person name="Yu L."/>
        </authorList>
    </citation>
    <scope>NUCLEOTIDE SEQUENCE</scope>
    <source>
        <strain evidence="1">YLB-08</strain>
    </source>
</reference>
<evidence type="ECO:0000313" key="2">
    <source>
        <dbReference type="Proteomes" id="UP000316416"/>
    </source>
</evidence>
<name>A0ABX6VDU2_9GAMM</name>
<organism evidence="1 2">
    <name type="scientific">Shewanella eurypsychrophilus</name>
    <dbReference type="NCBI Taxonomy" id="2593656"/>
    <lineage>
        <taxon>Bacteria</taxon>
        <taxon>Pseudomonadati</taxon>
        <taxon>Pseudomonadota</taxon>
        <taxon>Gammaproteobacteria</taxon>
        <taxon>Alteromonadales</taxon>
        <taxon>Shewanellaceae</taxon>
        <taxon>Shewanella</taxon>
    </lineage>
</organism>
<dbReference type="EMBL" id="CP045503">
    <property type="protein sequence ID" value="QPG60042.1"/>
    <property type="molecule type" value="Genomic_DNA"/>
</dbReference>
<protein>
    <submittedName>
        <fullName evidence="1">Uncharacterized protein</fullName>
    </submittedName>
</protein>
<keyword evidence="2" id="KW-1185">Reference proteome</keyword>
<sequence length="70" mass="7739">MQKVHGATFCHKHIAIAIFALLSHEMNLTAFGLSISPCSFGHLSRLKRKKPVALATGFIDSLYEKLGAWK</sequence>
<gene>
    <name evidence="1" type="ORF">FM038_023805</name>
</gene>
<accession>A0ABX6VDU2</accession>
<evidence type="ECO:0000313" key="1">
    <source>
        <dbReference type="EMBL" id="QPG60042.1"/>
    </source>
</evidence>
<dbReference type="RefSeq" id="WP_142873486.1">
    <property type="nucleotide sequence ID" value="NZ_CP045503.2"/>
</dbReference>
<proteinExistence type="predicted"/>